<dbReference type="InterPro" id="IPR022622">
    <property type="entry name" value="DUF3492"/>
</dbReference>
<proteinExistence type="predicted"/>
<dbReference type="SUPFAM" id="SSF53756">
    <property type="entry name" value="UDP-Glycosyltransferase/glycogen phosphorylase"/>
    <property type="match status" value="1"/>
</dbReference>
<dbReference type="Pfam" id="PF13692">
    <property type="entry name" value="Glyco_trans_1_4"/>
    <property type="match status" value="1"/>
</dbReference>
<accession>A0A410GH64</accession>
<dbReference type="InterPro" id="IPR047691">
    <property type="entry name" value="PelF-like"/>
</dbReference>
<dbReference type="Pfam" id="PF11997">
    <property type="entry name" value="DUF3492"/>
    <property type="match status" value="1"/>
</dbReference>
<feature type="domain" description="DUF3492" evidence="1">
    <location>
        <begin position="9"/>
        <end position="289"/>
    </location>
</feature>
<name>A0A410GH64_9BURK</name>
<organism evidence="2 3">
    <name type="scientific">Pollutimonas thiosulfatoxidans</name>
    <dbReference type="NCBI Taxonomy" id="2028345"/>
    <lineage>
        <taxon>Bacteria</taxon>
        <taxon>Pseudomonadati</taxon>
        <taxon>Pseudomonadota</taxon>
        <taxon>Betaproteobacteria</taxon>
        <taxon>Burkholderiales</taxon>
        <taxon>Alcaligenaceae</taxon>
        <taxon>Pollutimonas</taxon>
    </lineage>
</organism>
<dbReference type="Gene3D" id="3.40.50.2000">
    <property type="entry name" value="Glycogen Phosphorylase B"/>
    <property type="match status" value="2"/>
</dbReference>
<reference evidence="2 3" key="1">
    <citation type="submission" date="2017-08" db="EMBL/GenBank/DDBJ databases">
        <authorList>
            <person name="Park S.-J."/>
            <person name="Kim H."/>
        </authorList>
    </citation>
    <scope>NUCLEOTIDE SEQUENCE [LARGE SCALE GENOMIC DNA]</scope>
    <source>
        <strain evidence="3">ye3</strain>
    </source>
</reference>
<keyword evidence="2" id="KW-0808">Transferase</keyword>
<evidence type="ECO:0000259" key="1">
    <source>
        <dbReference type="Pfam" id="PF11997"/>
    </source>
</evidence>
<dbReference type="CDD" id="cd03813">
    <property type="entry name" value="GT4-like"/>
    <property type="match status" value="1"/>
</dbReference>
<dbReference type="KEGG" id="pus:CKA81_15215"/>
<dbReference type="AlphaFoldDB" id="A0A410GH64"/>
<dbReference type="EMBL" id="CP022987">
    <property type="protein sequence ID" value="QAA95653.1"/>
    <property type="molecule type" value="Genomic_DNA"/>
</dbReference>
<dbReference type="NCBIfam" id="NF038011">
    <property type="entry name" value="PelF"/>
    <property type="match status" value="1"/>
</dbReference>
<gene>
    <name evidence="2" type="ORF">CKA81_15215</name>
</gene>
<dbReference type="Proteomes" id="UP000283474">
    <property type="component" value="Chromosome"/>
</dbReference>
<dbReference type="PANTHER" id="PTHR12526">
    <property type="entry name" value="GLYCOSYLTRANSFERASE"/>
    <property type="match status" value="1"/>
</dbReference>
<keyword evidence="3" id="KW-1185">Reference proteome</keyword>
<evidence type="ECO:0000313" key="3">
    <source>
        <dbReference type="Proteomes" id="UP000283474"/>
    </source>
</evidence>
<dbReference type="PANTHER" id="PTHR12526:SF608">
    <property type="entry name" value="PELF"/>
    <property type="match status" value="1"/>
</dbReference>
<dbReference type="GO" id="GO:0016740">
    <property type="term" value="F:transferase activity"/>
    <property type="evidence" value="ECO:0007669"/>
    <property type="project" value="UniProtKB-KW"/>
</dbReference>
<dbReference type="OrthoDB" id="9772485at2"/>
<protein>
    <submittedName>
        <fullName evidence="2">Glycosyl transferase family 1</fullName>
    </submittedName>
</protein>
<sequence>MTDRKAKSADIALLLEGTFPYVRGGVSAWVHQMIHSFPQYRFAVVFIGGRREDYGKPQYELPPNVVHFEEHFIHELRATPSSPKHKASAGSKQRMVQLHDQFRSESCPGALGRVLHDILPAMRPGEDLDEAQFLHGRHAWDFIAERYDEHCTDPSFTDYFWTVRMIHGPLWQLAQIAEQLIPVRLYHTVSTGYAGLLGAMLRHRNKVPLVVSEHGIYTKERKIDLLQSQWIHDNRGLIERDISQLGYFQDLWLRFFVAMGRMCYDAADEIIALYEGNRQRQIRDGAPEEKTRSIPNGISIARFEPLRSLRPAHIPKVVALIGRVVPIKDIKTFIRSMYIAWRNDPEIEAWIVGPQDEDPAYAGECRDLLASLGMQSHIHFKGFQKIDELMPQIGLVALSSISEGLPLVILEAMASGVPVVATDVGSCRQLIQGRSDADRALGEAGAVVQIADADQFALAVLGLLHDPERWAAAQAAGITRVECYYADSLMRESYESVYANLLSYRRDRAMEED</sequence>
<evidence type="ECO:0000313" key="2">
    <source>
        <dbReference type="EMBL" id="QAA95653.1"/>
    </source>
</evidence>